<feature type="compositionally biased region" description="Polar residues" evidence="1">
    <location>
        <begin position="11"/>
        <end position="26"/>
    </location>
</feature>
<gene>
    <name evidence="2" type="ORF">EB796_008336</name>
</gene>
<comment type="caution">
    <text evidence="2">The sequence shown here is derived from an EMBL/GenBank/DDBJ whole genome shotgun (WGS) entry which is preliminary data.</text>
</comment>
<sequence length="123" mass="13730">MNESLEEFASSPVSKGTPCTSPQIAETPPAITTTFNLWQHFDANVRSDSKLVTRGEVKKLNQNKNDLQTDVVHQAESYRQLLIPLVTSAHVSCKTADVKKVEKEDDGKRILPLDVQQILDAVW</sequence>
<evidence type="ECO:0000313" key="3">
    <source>
        <dbReference type="Proteomes" id="UP000593567"/>
    </source>
</evidence>
<name>A0A7J7K5B5_BUGNE</name>
<organism evidence="2 3">
    <name type="scientific">Bugula neritina</name>
    <name type="common">Brown bryozoan</name>
    <name type="synonym">Sertularia neritina</name>
    <dbReference type="NCBI Taxonomy" id="10212"/>
    <lineage>
        <taxon>Eukaryota</taxon>
        <taxon>Metazoa</taxon>
        <taxon>Spiralia</taxon>
        <taxon>Lophotrochozoa</taxon>
        <taxon>Bryozoa</taxon>
        <taxon>Gymnolaemata</taxon>
        <taxon>Cheilostomatida</taxon>
        <taxon>Flustrina</taxon>
        <taxon>Buguloidea</taxon>
        <taxon>Bugulidae</taxon>
        <taxon>Bugula</taxon>
    </lineage>
</organism>
<dbReference type="Proteomes" id="UP000593567">
    <property type="component" value="Unassembled WGS sequence"/>
</dbReference>
<proteinExistence type="predicted"/>
<dbReference type="EMBL" id="VXIV02001372">
    <property type="protein sequence ID" value="KAF6033355.1"/>
    <property type="molecule type" value="Genomic_DNA"/>
</dbReference>
<dbReference type="AlphaFoldDB" id="A0A7J7K5B5"/>
<feature type="region of interest" description="Disordered" evidence="1">
    <location>
        <begin position="1"/>
        <end position="26"/>
    </location>
</feature>
<protein>
    <submittedName>
        <fullName evidence="2">Uncharacterized protein</fullName>
    </submittedName>
</protein>
<accession>A0A7J7K5B5</accession>
<reference evidence="2" key="1">
    <citation type="submission" date="2020-06" db="EMBL/GenBank/DDBJ databases">
        <title>Draft genome of Bugula neritina, a colonial animal packing powerful symbionts and potential medicines.</title>
        <authorList>
            <person name="Rayko M."/>
        </authorList>
    </citation>
    <scope>NUCLEOTIDE SEQUENCE [LARGE SCALE GENOMIC DNA]</scope>
    <source>
        <strain evidence="2">Kwan_BN1</strain>
    </source>
</reference>
<evidence type="ECO:0000313" key="2">
    <source>
        <dbReference type="EMBL" id="KAF6033355.1"/>
    </source>
</evidence>
<keyword evidence="3" id="KW-1185">Reference proteome</keyword>
<evidence type="ECO:0000256" key="1">
    <source>
        <dbReference type="SAM" id="MobiDB-lite"/>
    </source>
</evidence>